<dbReference type="Proteomes" id="UP000005307">
    <property type="component" value="Chromosome"/>
</dbReference>
<dbReference type="STRING" id="391626.OAN307_c34490"/>
<organism evidence="2 3">
    <name type="scientific">Octadecabacter antarcticus 307</name>
    <dbReference type="NCBI Taxonomy" id="391626"/>
    <lineage>
        <taxon>Bacteria</taxon>
        <taxon>Pseudomonadati</taxon>
        <taxon>Pseudomonadota</taxon>
        <taxon>Alphaproteobacteria</taxon>
        <taxon>Rhodobacterales</taxon>
        <taxon>Roseobacteraceae</taxon>
        <taxon>Octadecabacter</taxon>
    </lineage>
</organism>
<name>M9R9S6_9RHOB</name>
<evidence type="ECO:0000313" key="3">
    <source>
        <dbReference type="Proteomes" id="UP000005307"/>
    </source>
</evidence>
<keyword evidence="3" id="KW-1185">Reference proteome</keyword>
<proteinExistence type="predicted"/>
<dbReference type="EMBL" id="CP003740">
    <property type="protein sequence ID" value="AGI68937.1"/>
    <property type="molecule type" value="Genomic_DNA"/>
</dbReference>
<keyword evidence="1" id="KW-0732">Signal</keyword>
<feature type="chain" id="PRO_5004102636" description="Secreted protein" evidence="1">
    <location>
        <begin position="23"/>
        <end position="82"/>
    </location>
</feature>
<dbReference type="AlphaFoldDB" id="M9R9S6"/>
<evidence type="ECO:0008006" key="4">
    <source>
        <dbReference type="Google" id="ProtNLM"/>
    </source>
</evidence>
<evidence type="ECO:0000256" key="1">
    <source>
        <dbReference type="SAM" id="SignalP"/>
    </source>
</evidence>
<evidence type="ECO:0000313" key="2">
    <source>
        <dbReference type="EMBL" id="AGI68937.1"/>
    </source>
</evidence>
<dbReference type="HOGENOM" id="CLU_2554936_0_0_5"/>
<reference evidence="2 3" key="1">
    <citation type="journal article" date="2013" name="PLoS ONE">
        <title>Poles Apart: Arctic and Antarctic Octadecabacter strains Share High Genome Plasticity and a New Type of Xanthorhodopsin.</title>
        <authorList>
            <person name="Vollmers J."/>
            <person name="Voget S."/>
            <person name="Dietrich S."/>
            <person name="Gollnow K."/>
            <person name="Smits M."/>
            <person name="Meyer K."/>
            <person name="Brinkhoff T."/>
            <person name="Simon M."/>
            <person name="Daniel R."/>
        </authorList>
    </citation>
    <scope>NUCLEOTIDE SEQUENCE [LARGE SCALE GENOMIC DNA]</scope>
    <source>
        <strain evidence="2 3">307</strain>
    </source>
</reference>
<sequence length="82" mass="9240">MYLAPDAALWATMLACVPLAFALSFDASAVHCPAVVCLPTMRRDQEVRRPRRSLVWNNNGQRPLPLSLKLRFDCRAVADTKR</sequence>
<feature type="signal peptide" evidence="1">
    <location>
        <begin position="1"/>
        <end position="22"/>
    </location>
</feature>
<gene>
    <name evidence="2" type="ORF">OAN307_c34490</name>
</gene>
<accession>M9R9S6</accession>
<dbReference type="KEGG" id="oat:OAN307_c34490"/>
<protein>
    <recommendedName>
        <fullName evidence="4">Secreted protein</fullName>
    </recommendedName>
</protein>